<dbReference type="Gene3D" id="2.70.98.50">
    <property type="entry name" value="putative glycoside hydrolase family protein from bacillus halodurans"/>
    <property type="match status" value="1"/>
</dbReference>
<gene>
    <name evidence="4" type="ORF">GCM10009827_069970</name>
</gene>
<dbReference type="Proteomes" id="UP001501470">
    <property type="component" value="Unassembled WGS sequence"/>
</dbReference>
<dbReference type="InterPro" id="IPR016518">
    <property type="entry name" value="Alpha-L-fucosidase"/>
</dbReference>
<evidence type="ECO:0000259" key="2">
    <source>
        <dbReference type="Pfam" id="PF21307"/>
    </source>
</evidence>
<evidence type="ECO:0000313" key="5">
    <source>
        <dbReference type="Proteomes" id="UP001501470"/>
    </source>
</evidence>
<dbReference type="PIRSF" id="PIRSF007663">
    <property type="entry name" value="UCP007663"/>
    <property type="match status" value="1"/>
</dbReference>
<dbReference type="GO" id="GO:0016787">
    <property type="term" value="F:hydrolase activity"/>
    <property type="evidence" value="ECO:0007669"/>
    <property type="project" value="UniProtKB-KW"/>
</dbReference>
<dbReference type="Pfam" id="PF21307">
    <property type="entry name" value="Glyco_hydro_95_C"/>
    <property type="match status" value="1"/>
</dbReference>
<dbReference type="InterPro" id="IPR054363">
    <property type="entry name" value="GH95_cat"/>
</dbReference>
<proteinExistence type="predicted"/>
<reference evidence="4 5" key="1">
    <citation type="journal article" date="2019" name="Int. J. Syst. Evol. Microbiol.">
        <title>The Global Catalogue of Microorganisms (GCM) 10K type strain sequencing project: providing services to taxonomists for standard genome sequencing and annotation.</title>
        <authorList>
            <consortium name="The Broad Institute Genomics Platform"/>
            <consortium name="The Broad Institute Genome Sequencing Center for Infectious Disease"/>
            <person name="Wu L."/>
            <person name="Ma J."/>
        </authorList>
    </citation>
    <scope>NUCLEOTIDE SEQUENCE [LARGE SCALE GENOMIC DNA]</scope>
    <source>
        <strain evidence="4 5">JCM 15933</strain>
    </source>
</reference>
<dbReference type="InterPro" id="IPR049053">
    <property type="entry name" value="AFCA-like_C"/>
</dbReference>
<feature type="domain" description="Glycosyl hydrolase family 95 N-terminal" evidence="1">
    <location>
        <begin position="7"/>
        <end position="250"/>
    </location>
</feature>
<dbReference type="PANTHER" id="PTHR31084:SF0">
    <property type="entry name" value="ALPHA-L-FUCOSIDASE 2"/>
    <property type="match status" value="1"/>
</dbReference>
<accession>A0ABN2BJM7</accession>
<protein>
    <submittedName>
        <fullName evidence="4">Glycoside hydrolase family 95 protein</fullName>
    </submittedName>
</protein>
<dbReference type="InterPro" id="IPR027414">
    <property type="entry name" value="GH95_N_dom"/>
</dbReference>
<keyword evidence="4" id="KW-0378">Hydrolase</keyword>
<dbReference type="Pfam" id="PF14498">
    <property type="entry name" value="Glyco_hyd_65N_2"/>
    <property type="match status" value="1"/>
</dbReference>
<feature type="domain" description="Glycosyl hydrolase family 95 catalytic" evidence="3">
    <location>
        <begin position="306"/>
        <end position="650"/>
    </location>
</feature>
<name>A0ABN2BJM7_9ACTN</name>
<evidence type="ECO:0000313" key="4">
    <source>
        <dbReference type="EMBL" id="GAA1540634.1"/>
    </source>
</evidence>
<dbReference type="InterPro" id="IPR008928">
    <property type="entry name" value="6-hairpin_glycosidase_sf"/>
</dbReference>
<comment type="caution">
    <text evidence="4">The sequence shown here is derived from an EMBL/GenBank/DDBJ whole genome shotgun (WGS) entry which is preliminary data.</text>
</comment>
<dbReference type="Gene3D" id="2.60.40.1180">
    <property type="entry name" value="Golgi alpha-mannosidase II"/>
    <property type="match status" value="1"/>
</dbReference>
<dbReference type="RefSeq" id="WP_344506773.1">
    <property type="nucleotide sequence ID" value="NZ_BAAAQD010000016.1"/>
</dbReference>
<keyword evidence="5" id="KW-1185">Reference proteome</keyword>
<organism evidence="4 5">
    <name type="scientific">Dactylosporangium maewongense</name>
    <dbReference type="NCBI Taxonomy" id="634393"/>
    <lineage>
        <taxon>Bacteria</taxon>
        <taxon>Bacillati</taxon>
        <taxon>Actinomycetota</taxon>
        <taxon>Actinomycetes</taxon>
        <taxon>Micromonosporales</taxon>
        <taxon>Micromonosporaceae</taxon>
        <taxon>Dactylosporangium</taxon>
    </lineage>
</organism>
<dbReference type="InterPro" id="IPR013780">
    <property type="entry name" value="Glyco_hydro_b"/>
</dbReference>
<dbReference type="PANTHER" id="PTHR31084">
    <property type="entry name" value="ALPHA-L-FUCOSIDASE 2"/>
    <property type="match status" value="1"/>
</dbReference>
<dbReference type="SUPFAM" id="SSF48208">
    <property type="entry name" value="Six-hairpin glycosidases"/>
    <property type="match status" value="1"/>
</dbReference>
<sequence length="753" mass="79217">MNRHLLSSPAPAAEFHDGFPLGNGHLGAMLHGRPGTEWIDLNADTFWSGGPLPAAPGPDPGVLPRLREAIAAGDHAAAETLAGQLQGTAWTQSYQPLGRIEWDYAAADDVTGYGRELHLADALTVTGYDTGGDPVRLAAFVSAPDGVLVVSATGPGTLAAAVPPRLRTPHPVTPAVVDAGAGPCLVWTGRAPAHVLPNYVPADPGVEYATDPCDADGTVAAGMGFAVAAAVRHTAGETRLVAAAATGFRGPFERPSADLAAIAGAALASVTAALGVPTPVLRARHVADHRRYYDRADLELPSVDRFFHLGRYLLIAGSRPGTQPLNLQGIWNADVRPGWSSNWTTNINAQMNYWAAEPTGLADLHEPLLTLTRDLAAAGTATASGYYAARGAAAHHNTDLWRFTAPVPGDPQWANWPSALLWLSAHVWDHHDHGGAADVLPVLEAAARFTLDMLVPDPTGALVFSPSTSPEHHFRHAGGHAATSWGCALDQELAREVLTRYAALTGSAEAVSALRALRPVQVGTDGCLLEWYDQRPPREPGHRHLSHLYGLYPGTRITETGTPAHFEAARRALLLRLAHGTGHTGWSRAWVLCLAARLRLAALAEQTLTAFATDLCSASLLSLHPDAGRASGWIFQIDGNLGVAAGIVETMVQSHAGAVSLLPALPPSWHTGRLRGIRCRGGHVVDLAWSDGRLSAARIVASRTGPLVVELPSRLAVTTAAGDPVPVTGAPGAPADRSRVRWPALAGQEYRLA</sequence>
<dbReference type="EMBL" id="BAAAQD010000016">
    <property type="protein sequence ID" value="GAA1540634.1"/>
    <property type="molecule type" value="Genomic_DNA"/>
</dbReference>
<evidence type="ECO:0000259" key="3">
    <source>
        <dbReference type="Pfam" id="PF22124"/>
    </source>
</evidence>
<feature type="domain" description="Alpha fucosidase A-like C-terminal" evidence="2">
    <location>
        <begin position="653"/>
        <end position="752"/>
    </location>
</feature>
<evidence type="ECO:0000259" key="1">
    <source>
        <dbReference type="Pfam" id="PF14498"/>
    </source>
</evidence>
<dbReference type="Pfam" id="PF22124">
    <property type="entry name" value="Glyco_hydro_95_cat"/>
    <property type="match status" value="1"/>
</dbReference>